<reference evidence="4 5" key="1">
    <citation type="submission" date="2014-04" db="EMBL/GenBank/DDBJ databases">
        <title>Evolutionary Origins and Diversification of the Mycorrhizal Mutualists.</title>
        <authorList>
            <consortium name="DOE Joint Genome Institute"/>
            <consortium name="Mycorrhizal Genomics Consortium"/>
            <person name="Kohler A."/>
            <person name="Kuo A."/>
            <person name="Nagy L.G."/>
            <person name="Floudas D."/>
            <person name="Copeland A."/>
            <person name="Barry K.W."/>
            <person name="Cichocki N."/>
            <person name="Veneault-Fourrey C."/>
            <person name="LaButti K."/>
            <person name="Lindquist E.A."/>
            <person name="Lipzen A."/>
            <person name="Lundell T."/>
            <person name="Morin E."/>
            <person name="Murat C."/>
            <person name="Riley R."/>
            <person name="Ohm R."/>
            <person name="Sun H."/>
            <person name="Tunlid A."/>
            <person name="Henrissat B."/>
            <person name="Grigoriev I.V."/>
            <person name="Hibbett D.S."/>
            <person name="Martin F."/>
        </authorList>
    </citation>
    <scope>NUCLEOTIDE SEQUENCE [LARGE SCALE GENOMIC DNA]</scope>
    <source>
        <strain evidence="4 5">FD-317 M1</strain>
    </source>
</reference>
<proteinExistence type="predicted"/>
<accession>A0A0D0C540</accession>
<evidence type="ECO:0000313" key="4">
    <source>
        <dbReference type="EMBL" id="KIK57524.1"/>
    </source>
</evidence>
<dbReference type="InterPro" id="IPR051609">
    <property type="entry name" value="NmrA/Isoflavone_reductase-like"/>
</dbReference>
<protein>
    <recommendedName>
        <fullName evidence="3">NmrA-like domain-containing protein</fullName>
    </recommendedName>
</protein>
<dbReference type="AlphaFoldDB" id="A0A0D0C540"/>
<dbReference type="Proteomes" id="UP000053593">
    <property type="component" value="Unassembled WGS sequence"/>
</dbReference>
<dbReference type="EMBL" id="KN834790">
    <property type="protein sequence ID" value="KIK57524.1"/>
    <property type="molecule type" value="Genomic_DNA"/>
</dbReference>
<evidence type="ECO:0000256" key="2">
    <source>
        <dbReference type="ARBA" id="ARBA00023002"/>
    </source>
</evidence>
<dbReference type="PANTHER" id="PTHR47706:SF9">
    <property type="entry name" value="NMRA-LIKE DOMAIN-CONTAINING PROTEIN-RELATED"/>
    <property type="match status" value="1"/>
</dbReference>
<dbReference type="Gene3D" id="3.40.50.720">
    <property type="entry name" value="NAD(P)-binding Rossmann-like Domain"/>
    <property type="match status" value="1"/>
</dbReference>
<evidence type="ECO:0000313" key="5">
    <source>
        <dbReference type="Proteomes" id="UP000053593"/>
    </source>
</evidence>
<organism evidence="4 5">
    <name type="scientific">Collybiopsis luxurians FD-317 M1</name>
    <dbReference type="NCBI Taxonomy" id="944289"/>
    <lineage>
        <taxon>Eukaryota</taxon>
        <taxon>Fungi</taxon>
        <taxon>Dikarya</taxon>
        <taxon>Basidiomycota</taxon>
        <taxon>Agaricomycotina</taxon>
        <taxon>Agaricomycetes</taxon>
        <taxon>Agaricomycetidae</taxon>
        <taxon>Agaricales</taxon>
        <taxon>Marasmiineae</taxon>
        <taxon>Omphalotaceae</taxon>
        <taxon>Collybiopsis</taxon>
        <taxon>Collybiopsis luxurians</taxon>
    </lineage>
</organism>
<name>A0A0D0C540_9AGAR</name>
<dbReference type="InterPro" id="IPR008030">
    <property type="entry name" value="NmrA-like"/>
</dbReference>
<evidence type="ECO:0000259" key="3">
    <source>
        <dbReference type="Pfam" id="PF05368"/>
    </source>
</evidence>
<keyword evidence="1" id="KW-0521">NADP</keyword>
<feature type="domain" description="NmrA-like" evidence="3">
    <location>
        <begin position="9"/>
        <end position="312"/>
    </location>
</feature>
<gene>
    <name evidence="4" type="ORF">GYMLUDRAFT_46094</name>
</gene>
<dbReference type="HOGENOM" id="CLU_044876_6_1_1"/>
<dbReference type="OrthoDB" id="5283654at2759"/>
<evidence type="ECO:0000256" key="1">
    <source>
        <dbReference type="ARBA" id="ARBA00022857"/>
    </source>
</evidence>
<keyword evidence="5" id="KW-1185">Reference proteome</keyword>
<dbReference type="GO" id="GO:0016491">
    <property type="term" value="F:oxidoreductase activity"/>
    <property type="evidence" value="ECO:0007669"/>
    <property type="project" value="UniProtKB-KW"/>
</dbReference>
<dbReference type="PANTHER" id="PTHR47706">
    <property type="entry name" value="NMRA-LIKE FAMILY PROTEIN"/>
    <property type="match status" value="1"/>
</dbReference>
<sequence length="319" mass="35182">MSSTISKNVALIGVGRIGTRILRALLATNQANVTVLTRSAKVNDAAHHHFFHFHPHEQPHPHKSLPSDLSSVPIVEADYNATALAAILKEHNIEIVISTVNASGLKAQYVFADAAKLSGCVKLFVPSEWGVPTEGAQYLGEDNIFGQKDAFAEYLKKIELPYTRFYTGIFIDSLPWLVGAETNHAVNVLGKGETFFSVTSEEDIGGFVAHVITAFPSSSSRLKNQSLRIQGDRITMRSLSRIYRKPLEFIPEGDEVPAKTPEEATLKTFLQIEADCGMASTGWDRRTETERGDAGSANKLWEGHVWQTVEDFAEAHRHL</sequence>
<keyword evidence="2" id="KW-0560">Oxidoreductase</keyword>
<dbReference type="SUPFAM" id="SSF51735">
    <property type="entry name" value="NAD(P)-binding Rossmann-fold domains"/>
    <property type="match status" value="1"/>
</dbReference>
<dbReference type="InterPro" id="IPR036291">
    <property type="entry name" value="NAD(P)-bd_dom_sf"/>
</dbReference>
<dbReference type="Pfam" id="PF05368">
    <property type="entry name" value="NmrA"/>
    <property type="match status" value="1"/>
</dbReference>